<evidence type="ECO:0000256" key="6">
    <source>
        <dbReference type="SAM" id="Phobius"/>
    </source>
</evidence>
<dbReference type="RefSeq" id="WP_039315130.1">
    <property type="nucleotide sequence ID" value="NZ_JTLZ01000003.1"/>
</dbReference>
<evidence type="ECO:0000256" key="3">
    <source>
        <dbReference type="ARBA" id="ARBA00022692"/>
    </source>
</evidence>
<keyword evidence="2" id="KW-1003">Cell membrane</keyword>
<name>A0ABR4YZQ8_9MYCO</name>
<dbReference type="PANTHER" id="PTHR34187">
    <property type="entry name" value="FGR18P"/>
    <property type="match status" value="1"/>
</dbReference>
<dbReference type="Proteomes" id="UP000031004">
    <property type="component" value="Unassembled WGS sequence"/>
</dbReference>
<comment type="subcellular location">
    <subcellularLocation>
        <location evidence="1">Cell membrane</location>
        <topology evidence="1">Multi-pass membrane protein</topology>
    </subcellularLocation>
</comment>
<reference evidence="8 9" key="1">
    <citation type="submission" date="2014-11" db="EMBL/GenBank/DDBJ databases">
        <title>Mycobacterium setense Manresensis Genome.</title>
        <authorList>
            <person name="Rech G."/>
            <person name="Sumoy L."/>
        </authorList>
    </citation>
    <scope>NUCLEOTIDE SEQUENCE [LARGE SCALE GENOMIC DNA]</scope>
    <source>
        <strain evidence="8 9">Manresensis</strain>
    </source>
</reference>
<dbReference type="Pfam" id="PF02656">
    <property type="entry name" value="DUF202"/>
    <property type="match status" value="1"/>
</dbReference>
<keyword evidence="5 6" id="KW-0472">Membrane</keyword>
<keyword evidence="9" id="KW-1185">Reference proteome</keyword>
<evidence type="ECO:0000256" key="5">
    <source>
        <dbReference type="ARBA" id="ARBA00023136"/>
    </source>
</evidence>
<feature type="transmembrane region" description="Helical" evidence="6">
    <location>
        <begin position="52"/>
        <end position="73"/>
    </location>
</feature>
<dbReference type="PANTHER" id="PTHR34187:SF2">
    <property type="entry name" value="DUF202 DOMAIN-CONTAINING PROTEIN"/>
    <property type="match status" value="1"/>
</dbReference>
<gene>
    <name evidence="8" type="ORF">QQ44_04330</name>
</gene>
<evidence type="ECO:0000256" key="2">
    <source>
        <dbReference type="ARBA" id="ARBA00022475"/>
    </source>
</evidence>
<proteinExistence type="predicted"/>
<organism evidence="8 9">
    <name type="scientific">Mycolicibacterium setense</name>
    <dbReference type="NCBI Taxonomy" id="431269"/>
    <lineage>
        <taxon>Bacteria</taxon>
        <taxon>Bacillati</taxon>
        <taxon>Actinomycetota</taxon>
        <taxon>Actinomycetes</taxon>
        <taxon>Mycobacteriales</taxon>
        <taxon>Mycobacteriaceae</taxon>
        <taxon>Mycolicibacterium</taxon>
    </lineage>
</organism>
<comment type="caution">
    <text evidence="8">The sequence shown here is derived from an EMBL/GenBank/DDBJ whole genome shotgun (WGS) entry which is preliminary data.</text>
</comment>
<accession>A0ABR4YZQ8</accession>
<keyword evidence="4 6" id="KW-1133">Transmembrane helix</keyword>
<dbReference type="InterPro" id="IPR052053">
    <property type="entry name" value="IM_YidH-like"/>
</dbReference>
<protein>
    <submittedName>
        <fullName evidence="8">Membrane protein</fullName>
    </submittedName>
</protein>
<feature type="domain" description="DUF202" evidence="7">
    <location>
        <begin position="11"/>
        <end position="78"/>
    </location>
</feature>
<feature type="transmembrane region" description="Helical" evidence="6">
    <location>
        <begin position="20"/>
        <end position="40"/>
    </location>
</feature>
<evidence type="ECO:0000313" key="8">
    <source>
        <dbReference type="EMBL" id="KHO27727.1"/>
    </source>
</evidence>
<keyword evidence="3 6" id="KW-0812">Transmembrane</keyword>
<sequence>MVDTPIEPDYRFTLANERTFLAWQRTSLGLLAAAVAVVQFMPELTVPGLRHILGVAVGIMAILTAVAGLHRWAQVDRAMRHDEPLPRANMPAYLTGGLAVMGLVTVGLAIVATVR</sequence>
<evidence type="ECO:0000256" key="4">
    <source>
        <dbReference type="ARBA" id="ARBA00022989"/>
    </source>
</evidence>
<evidence type="ECO:0000256" key="1">
    <source>
        <dbReference type="ARBA" id="ARBA00004651"/>
    </source>
</evidence>
<evidence type="ECO:0000313" key="9">
    <source>
        <dbReference type="Proteomes" id="UP000031004"/>
    </source>
</evidence>
<dbReference type="InterPro" id="IPR003807">
    <property type="entry name" value="DUF202"/>
</dbReference>
<dbReference type="EMBL" id="JTLZ01000003">
    <property type="protein sequence ID" value="KHO27727.1"/>
    <property type="molecule type" value="Genomic_DNA"/>
</dbReference>
<evidence type="ECO:0000259" key="7">
    <source>
        <dbReference type="Pfam" id="PF02656"/>
    </source>
</evidence>
<feature type="transmembrane region" description="Helical" evidence="6">
    <location>
        <begin position="93"/>
        <end position="114"/>
    </location>
</feature>